<dbReference type="GO" id="GO:0004559">
    <property type="term" value="F:alpha-mannosidase activity"/>
    <property type="evidence" value="ECO:0007669"/>
    <property type="project" value="InterPro"/>
</dbReference>
<dbReference type="SUPFAM" id="SSF88713">
    <property type="entry name" value="Glycoside hydrolase/deacetylase"/>
    <property type="match status" value="1"/>
</dbReference>
<organism evidence="6 7">
    <name type="scientific">Murimonas intestini</name>
    <dbReference type="NCBI Taxonomy" id="1337051"/>
    <lineage>
        <taxon>Bacteria</taxon>
        <taxon>Bacillati</taxon>
        <taxon>Bacillota</taxon>
        <taxon>Clostridia</taxon>
        <taxon>Lachnospirales</taxon>
        <taxon>Lachnospiraceae</taxon>
        <taxon>Murimonas</taxon>
    </lineage>
</organism>
<sequence length="1054" mass="120815">MTNEWKSRICMWLDTLKECFYTPVQRLEFSYFTTSMHLSHEEAAEHPFSPAGEGMPWGREWEYGWFRAKLVLGSWAEGKRVVMDLNLGGEATLFVNGECFGTRRDDWILERHHFLCDNTVTKDGTEGDEYEILAECYGGHQRPPQRGECASGPLPGGIRWKREDKKAMRILGTSTAGVWNEEAYHLWLEAALLYDIWKNEPADSLRACELEQALCGFARMLDFEKSGEKLDKNIKDCRAFLRPWLQCRNGSTAPVMHVVGHAHIDLEWLWPIEETQRKCARTMAAQLRHMDEYPEYRMLLSQPYLYEVIRERYPELFVKMKEKIRNGQLICEGGMWVEADVNLPSGESLIRQLVYGKKYFKEELGCDSRLLWLPDVFGYSAALPQIMKKCGIERFSTHKIFWTYNGGEPFPYHYFNWKGIDGTSIPTFIHVEYSSATDADTVIKRWKNRAQKQGLCRFLFPFGYGDGGGGASRDHIENCLLLKDVEGAPRVQFDDPNHFFDVIAQDYETKPEYVGELYYQAHRGTYTSQARTKRGNRKCEFALREAEMTAALAAVRGQTYPQERLEKLWKRVLLNQFHDILPGSSIHKVYERAEKDYAEVLEELSKIKENAAESIFQKCSGEGISLFNSLSWERRAVVRIPDSWDGVWDAQGKEVLVQKGKEGRFAEAVLPPCGMNMLRPERKEAEKCRRSAEPSRCGQGDAVCCAFEENGVFGLENAFLCVRLDSAGEVSGIYDKEYQSEWTSGTCGHLAMYQDIPGHFEAWDIDSIYREVPVPVSGEARITIVENGPVFSSLCVERTIGQSEMLQEIRLYHDSRRVEFRTKIDWKETHRLLKAEFPVNIKPDELVSEIQFGYVKRPNHASRNYDRDRFEVCGHKWSALKEENRGCAILNDSKYGISASGNTMALTLLKSSTFPDESADMGLQEFTYAFYCWNGSFMSSRTVQEAYELNVPVTAAAGQCSRESWFVLDTEHVVIETVKKAENGRGTVLRLYECMGASVSCTLQTRLPAEKAVLSDMLEREEQELTLEEDGRRVRLAFTPFEIKTVILSLIPDI</sequence>
<accession>A0AB73T5N5</accession>
<dbReference type="Proteomes" id="UP000245412">
    <property type="component" value="Unassembled WGS sequence"/>
</dbReference>
<gene>
    <name evidence="6" type="ORF">C7383_10474</name>
</gene>
<evidence type="ECO:0000313" key="6">
    <source>
        <dbReference type="EMBL" id="PWJ76628.1"/>
    </source>
</evidence>
<dbReference type="Pfam" id="PF01074">
    <property type="entry name" value="Glyco_hydro_38N"/>
    <property type="match status" value="1"/>
</dbReference>
<comment type="caution">
    <text evidence="6">The sequence shown here is derived from an EMBL/GenBank/DDBJ whole genome shotgun (WGS) entry which is preliminary data.</text>
</comment>
<dbReference type="GO" id="GO:0006013">
    <property type="term" value="P:mannose metabolic process"/>
    <property type="evidence" value="ECO:0007669"/>
    <property type="project" value="InterPro"/>
</dbReference>
<dbReference type="Pfam" id="PF22907">
    <property type="entry name" value="Ams1-like_1st"/>
    <property type="match status" value="1"/>
</dbReference>
<dbReference type="InterPro" id="IPR015341">
    <property type="entry name" value="Glyco_hydro_38_cen"/>
</dbReference>
<dbReference type="EMBL" id="QGGY01000004">
    <property type="protein sequence ID" value="PWJ76628.1"/>
    <property type="molecule type" value="Genomic_DNA"/>
</dbReference>
<dbReference type="SMART" id="SM00872">
    <property type="entry name" value="Alpha-mann_mid"/>
    <property type="match status" value="1"/>
</dbReference>
<dbReference type="InterPro" id="IPR011682">
    <property type="entry name" value="Glyco_hydro_38_C"/>
</dbReference>
<dbReference type="SUPFAM" id="SSF88688">
    <property type="entry name" value="Families 57/38 glycoside transferase middle domain"/>
    <property type="match status" value="1"/>
</dbReference>
<name>A0AB73T5N5_9FIRM</name>
<dbReference type="GO" id="GO:0030246">
    <property type="term" value="F:carbohydrate binding"/>
    <property type="evidence" value="ECO:0007669"/>
    <property type="project" value="InterPro"/>
</dbReference>
<dbReference type="SUPFAM" id="SSF74650">
    <property type="entry name" value="Galactose mutarotase-like"/>
    <property type="match status" value="1"/>
</dbReference>
<dbReference type="AlphaFoldDB" id="A0AB73T5N5"/>
<dbReference type="InterPro" id="IPR000602">
    <property type="entry name" value="Glyco_hydro_38_N"/>
</dbReference>
<reference evidence="6 7" key="1">
    <citation type="submission" date="2018-05" db="EMBL/GenBank/DDBJ databases">
        <authorList>
            <person name="Goeker M."/>
            <person name="Huntemann M."/>
            <person name="Clum A."/>
            <person name="Pillay M."/>
            <person name="Palaniappan K."/>
            <person name="Varghese N."/>
            <person name="Mikhailova N."/>
            <person name="Stamatis D."/>
            <person name="Reddy T."/>
            <person name="Daum C."/>
            <person name="Shapiro N."/>
            <person name="Ivanova N."/>
            <person name="Kyrpides N."/>
            <person name="Woyke T."/>
        </authorList>
    </citation>
    <scope>NUCLEOTIDE SEQUENCE [LARGE SCALE GENOMIC DNA]</scope>
    <source>
        <strain evidence="6 7">DSM 26524</strain>
    </source>
</reference>
<dbReference type="InterPro" id="IPR011013">
    <property type="entry name" value="Gal_mutarotase_sf_dom"/>
</dbReference>
<dbReference type="InterPro" id="IPR011330">
    <property type="entry name" value="Glyco_hydro/deAcase_b/a-brl"/>
</dbReference>
<dbReference type="Gene3D" id="2.70.98.30">
    <property type="entry name" value="Golgi alpha-mannosidase II, domain 4"/>
    <property type="match status" value="1"/>
</dbReference>
<dbReference type="PANTHER" id="PTHR46017">
    <property type="entry name" value="ALPHA-MANNOSIDASE 2C1"/>
    <property type="match status" value="1"/>
</dbReference>
<dbReference type="GO" id="GO:0009313">
    <property type="term" value="P:oligosaccharide catabolic process"/>
    <property type="evidence" value="ECO:0007669"/>
    <property type="project" value="TreeGrafter"/>
</dbReference>
<evidence type="ECO:0000256" key="3">
    <source>
        <dbReference type="ARBA" id="ARBA00022801"/>
    </source>
</evidence>
<dbReference type="InterPro" id="IPR054723">
    <property type="entry name" value="Ams1-like_N"/>
</dbReference>
<evidence type="ECO:0000256" key="4">
    <source>
        <dbReference type="ARBA" id="ARBA00023295"/>
    </source>
</evidence>
<protein>
    <submittedName>
        <fullName evidence="6">Alpha-mannosidase</fullName>
    </submittedName>
</protein>
<dbReference type="Pfam" id="PF09261">
    <property type="entry name" value="Alpha-mann_mid"/>
    <property type="match status" value="1"/>
</dbReference>
<keyword evidence="3" id="KW-0378">Hydrolase</keyword>
<feature type="domain" description="Glycoside hydrolase family 38 central" evidence="5">
    <location>
        <begin position="520"/>
        <end position="597"/>
    </location>
</feature>
<dbReference type="InterPro" id="IPR027291">
    <property type="entry name" value="Glyco_hydro_38_N_sf"/>
</dbReference>
<dbReference type="Pfam" id="PF07748">
    <property type="entry name" value="Glyco_hydro_38C"/>
    <property type="match status" value="1"/>
</dbReference>
<dbReference type="Gene3D" id="3.20.110.10">
    <property type="entry name" value="Glycoside hydrolase 38, N terminal domain"/>
    <property type="match status" value="1"/>
</dbReference>
<dbReference type="InterPro" id="IPR041147">
    <property type="entry name" value="GH38_C"/>
</dbReference>
<dbReference type="RefSeq" id="WP_109625779.1">
    <property type="nucleotide sequence ID" value="NZ_JANKBI010000008.1"/>
</dbReference>
<dbReference type="InterPro" id="IPR037094">
    <property type="entry name" value="Glyco_hydro_38_cen_sf"/>
</dbReference>
<dbReference type="CDD" id="cd10789">
    <property type="entry name" value="GH38N_AMII_ER_cytosolic"/>
    <property type="match status" value="1"/>
</dbReference>
<dbReference type="Pfam" id="PF17677">
    <property type="entry name" value="Glyco_hydro38C2"/>
    <property type="match status" value="1"/>
</dbReference>
<evidence type="ECO:0000256" key="2">
    <source>
        <dbReference type="ARBA" id="ARBA00022723"/>
    </source>
</evidence>
<dbReference type="Gene3D" id="2.60.40.2220">
    <property type="match status" value="1"/>
</dbReference>
<dbReference type="GO" id="GO:0046872">
    <property type="term" value="F:metal ion binding"/>
    <property type="evidence" value="ECO:0007669"/>
    <property type="project" value="UniProtKB-KW"/>
</dbReference>
<keyword evidence="7" id="KW-1185">Reference proteome</keyword>
<evidence type="ECO:0000259" key="5">
    <source>
        <dbReference type="SMART" id="SM00872"/>
    </source>
</evidence>
<evidence type="ECO:0000313" key="7">
    <source>
        <dbReference type="Proteomes" id="UP000245412"/>
    </source>
</evidence>
<dbReference type="PANTHER" id="PTHR46017:SF1">
    <property type="entry name" value="ALPHA-MANNOSIDASE 2C1"/>
    <property type="match status" value="1"/>
</dbReference>
<evidence type="ECO:0000256" key="1">
    <source>
        <dbReference type="ARBA" id="ARBA00009792"/>
    </source>
</evidence>
<proteinExistence type="inferred from homology"/>
<dbReference type="InterPro" id="IPR028995">
    <property type="entry name" value="Glyco_hydro_57/38_cen_sf"/>
</dbReference>
<comment type="similarity">
    <text evidence="1">Belongs to the glycosyl hydrolase 38 family.</text>
</comment>
<keyword evidence="2" id="KW-0479">Metal-binding</keyword>
<keyword evidence="4" id="KW-0326">Glycosidase</keyword>
<dbReference type="FunFam" id="1.20.1270.50:FF:000004">
    <property type="entry name" value="alpha-mannosidase 2C1 isoform X1"/>
    <property type="match status" value="1"/>
</dbReference>
<dbReference type="Gene3D" id="1.20.1270.50">
    <property type="entry name" value="Glycoside hydrolase family 38, central domain"/>
    <property type="match status" value="1"/>
</dbReference>